<dbReference type="Gene3D" id="3.40.50.150">
    <property type="entry name" value="Vaccinia Virus protein VP39"/>
    <property type="match status" value="1"/>
</dbReference>
<keyword evidence="7" id="KW-0819">tRNA processing</keyword>
<dbReference type="EMBL" id="VSSQ01059690">
    <property type="protein sequence ID" value="MPN13213.1"/>
    <property type="molecule type" value="Genomic_DNA"/>
</dbReference>
<evidence type="ECO:0000256" key="7">
    <source>
        <dbReference type="ARBA" id="ARBA00022694"/>
    </source>
</evidence>
<evidence type="ECO:0000256" key="1">
    <source>
        <dbReference type="ARBA" id="ARBA00000142"/>
    </source>
</evidence>
<dbReference type="GO" id="GO:0008176">
    <property type="term" value="F:tRNA (guanine(46)-N7)-methyltransferase activity"/>
    <property type="evidence" value="ECO:0007669"/>
    <property type="project" value="UniProtKB-EC"/>
</dbReference>
<keyword evidence="5 8" id="KW-0808">Transferase</keyword>
<dbReference type="Pfam" id="PF02390">
    <property type="entry name" value="Methyltransf_4"/>
    <property type="match status" value="1"/>
</dbReference>
<dbReference type="EC" id="2.1.1.33" evidence="3"/>
<dbReference type="SUPFAM" id="SSF53335">
    <property type="entry name" value="S-adenosyl-L-methionine-dependent methyltransferases"/>
    <property type="match status" value="1"/>
</dbReference>
<sequence>MRIRKMKNTPLRLEKCASIIMSNPSKHYGEWEKVFGNSNPIHIEIGCGRGRFILETAQSNPQINFIAIEKSKECLLSASEKIISSDLKNVRILLSDASVLGEIFQQGECGRIYLNFSDPWAKHRHAKRRLTHENFLTVYKQILPETGEIFFKTDKRDFFDFSVNELKKCGINLAHITYDLHNGGFEGNIMTEYEEFFLKQGMPICRLEARLSPAPCEIVADGIGKS</sequence>
<dbReference type="HAMAP" id="MF_01057">
    <property type="entry name" value="tRNA_methyltr_TrmB"/>
    <property type="match status" value="1"/>
</dbReference>
<dbReference type="InterPro" id="IPR003358">
    <property type="entry name" value="tRNA_(Gua-N-7)_MeTrfase_Trmb"/>
</dbReference>
<keyword evidence="4 8" id="KW-0489">Methyltransferase</keyword>
<evidence type="ECO:0000256" key="5">
    <source>
        <dbReference type="ARBA" id="ARBA00022679"/>
    </source>
</evidence>
<dbReference type="PROSITE" id="PS51625">
    <property type="entry name" value="SAM_MT_TRMB"/>
    <property type="match status" value="1"/>
</dbReference>
<proteinExistence type="inferred from homology"/>
<organism evidence="8">
    <name type="scientific">bioreactor metagenome</name>
    <dbReference type="NCBI Taxonomy" id="1076179"/>
    <lineage>
        <taxon>unclassified sequences</taxon>
        <taxon>metagenomes</taxon>
        <taxon>ecological metagenomes</taxon>
    </lineage>
</organism>
<dbReference type="AlphaFoldDB" id="A0A645FLZ1"/>
<accession>A0A645FLZ1</accession>
<dbReference type="InterPro" id="IPR029063">
    <property type="entry name" value="SAM-dependent_MTases_sf"/>
</dbReference>
<keyword evidence="6" id="KW-0949">S-adenosyl-L-methionine</keyword>
<dbReference type="FunFam" id="3.40.50.150:FF:000035">
    <property type="entry name" value="tRNA (guanine-N(7)-)-methyltransferase"/>
    <property type="match status" value="1"/>
</dbReference>
<protein>
    <recommendedName>
        <fullName evidence="3">tRNA (guanine(46)-N(7))-methyltransferase</fullName>
        <ecNumber evidence="3">2.1.1.33</ecNumber>
    </recommendedName>
</protein>
<evidence type="ECO:0000256" key="3">
    <source>
        <dbReference type="ARBA" id="ARBA00011977"/>
    </source>
</evidence>
<evidence type="ECO:0000256" key="4">
    <source>
        <dbReference type="ARBA" id="ARBA00022603"/>
    </source>
</evidence>
<dbReference type="PANTHER" id="PTHR23417">
    <property type="entry name" value="3-DEOXY-D-MANNO-OCTULOSONIC-ACID TRANSFERASE/TRNA GUANINE-N 7 - -METHYLTRANSFERASE"/>
    <property type="match status" value="1"/>
</dbReference>
<evidence type="ECO:0000313" key="8">
    <source>
        <dbReference type="EMBL" id="MPN13213.1"/>
    </source>
</evidence>
<comment type="caution">
    <text evidence="8">The sequence shown here is derived from an EMBL/GenBank/DDBJ whole genome shotgun (WGS) entry which is preliminary data.</text>
</comment>
<dbReference type="InterPro" id="IPR055361">
    <property type="entry name" value="tRNA_methyltr_TrmB_bact"/>
</dbReference>
<comment type="catalytic activity">
    <reaction evidence="1">
        <text>guanosine(46) in tRNA + S-adenosyl-L-methionine = N(7)-methylguanosine(46) in tRNA + S-adenosyl-L-homocysteine</text>
        <dbReference type="Rhea" id="RHEA:42708"/>
        <dbReference type="Rhea" id="RHEA-COMP:10188"/>
        <dbReference type="Rhea" id="RHEA-COMP:10189"/>
        <dbReference type="ChEBI" id="CHEBI:57856"/>
        <dbReference type="ChEBI" id="CHEBI:59789"/>
        <dbReference type="ChEBI" id="CHEBI:74269"/>
        <dbReference type="ChEBI" id="CHEBI:74480"/>
        <dbReference type="EC" id="2.1.1.33"/>
    </reaction>
</comment>
<evidence type="ECO:0000256" key="6">
    <source>
        <dbReference type="ARBA" id="ARBA00022691"/>
    </source>
</evidence>
<reference evidence="8" key="1">
    <citation type="submission" date="2019-08" db="EMBL/GenBank/DDBJ databases">
        <authorList>
            <person name="Kucharzyk K."/>
            <person name="Murdoch R.W."/>
            <person name="Higgins S."/>
            <person name="Loffler F."/>
        </authorList>
    </citation>
    <scope>NUCLEOTIDE SEQUENCE</scope>
</reference>
<comment type="pathway">
    <text evidence="2">tRNA modification.</text>
</comment>
<gene>
    <name evidence="8" type="primary">trmB_29</name>
    <name evidence="8" type="ORF">SDC9_160533</name>
</gene>
<name>A0A645FLZ1_9ZZZZ</name>
<dbReference type="NCBIfam" id="NF001080">
    <property type="entry name" value="PRK00121.2-2"/>
    <property type="match status" value="1"/>
</dbReference>
<dbReference type="NCBIfam" id="TIGR00091">
    <property type="entry name" value="tRNA (guanosine(46)-N7)-methyltransferase TrmB"/>
    <property type="match status" value="1"/>
</dbReference>
<evidence type="ECO:0000256" key="2">
    <source>
        <dbReference type="ARBA" id="ARBA00005217"/>
    </source>
</evidence>
<dbReference type="GO" id="GO:0043527">
    <property type="term" value="C:tRNA methyltransferase complex"/>
    <property type="evidence" value="ECO:0007669"/>
    <property type="project" value="TreeGrafter"/>
</dbReference>
<dbReference type="CDD" id="cd02440">
    <property type="entry name" value="AdoMet_MTases"/>
    <property type="match status" value="1"/>
</dbReference>
<dbReference type="PANTHER" id="PTHR23417:SF14">
    <property type="entry name" value="PENTACOTRIPEPTIDE-REPEAT REGION OF PRORP DOMAIN-CONTAINING PROTEIN"/>
    <property type="match status" value="1"/>
</dbReference>